<feature type="compositionally biased region" description="Polar residues" evidence="1">
    <location>
        <begin position="129"/>
        <end position="141"/>
    </location>
</feature>
<organism evidence="2">
    <name type="scientific">Ixodes ricinus</name>
    <name type="common">Common tick</name>
    <name type="synonym">Acarus ricinus</name>
    <dbReference type="NCBI Taxonomy" id="34613"/>
    <lineage>
        <taxon>Eukaryota</taxon>
        <taxon>Metazoa</taxon>
        <taxon>Ecdysozoa</taxon>
        <taxon>Arthropoda</taxon>
        <taxon>Chelicerata</taxon>
        <taxon>Arachnida</taxon>
        <taxon>Acari</taxon>
        <taxon>Parasitiformes</taxon>
        <taxon>Ixodida</taxon>
        <taxon>Ixodoidea</taxon>
        <taxon>Ixodidae</taxon>
        <taxon>Ixodinae</taxon>
        <taxon>Ixodes</taxon>
    </lineage>
</organism>
<dbReference type="EMBL" id="GIFC01011043">
    <property type="protein sequence ID" value="MXU93126.1"/>
    <property type="molecule type" value="Transcribed_RNA"/>
</dbReference>
<feature type="region of interest" description="Disordered" evidence="1">
    <location>
        <begin position="112"/>
        <end position="141"/>
    </location>
</feature>
<feature type="compositionally biased region" description="Polar residues" evidence="1">
    <location>
        <begin position="112"/>
        <end position="121"/>
    </location>
</feature>
<accession>A0A6B0UTS1</accession>
<proteinExistence type="predicted"/>
<protein>
    <submittedName>
        <fullName evidence="2">Uncharacterized protein</fullName>
    </submittedName>
</protein>
<evidence type="ECO:0000313" key="2">
    <source>
        <dbReference type="EMBL" id="MXU93126.1"/>
    </source>
</evidence>
<evidence type="ECO:0000256" key="1">
    <source>
        <dbReference type="SAM" id="MobiDB-lite"/>
    </source>
</evidence>
<dbReference type="AlphaFoldDB" id="A0A6B0UTS1"/>
<sequence length="141" mass="16088">MYVLQRNTKHVFFSLWQRFLTASIIGCTFQSLFSSGTTSGLSVSAKWGHVLSVLNSTCHYAAHKPKPPLPVRVYLQKTDATHHNVHAKQFDLLWSYLQEYTALPSRPFPSGTSNTYSSFQQHSRKTRRQNIAQSSSMVCRH</sequence>
<name>A0A6B0UTS1_IXORI</name>
<reference evidence="2" key="1">
    <citation type="submission" date="2019-12" db="EMBL/GenBank/DDBJ databases">
        <title>An insight into the sialome of adult female Ixodes ricinus ticks feeding for 6 days.</title>
        <authorList>
            <person name="Perner J."/>
            <person name="Ribeiro J.M.C."/>
        </authorList>
    </citation>
    <scope>NUCLEOTIDE SEQUENCE</scope>
    <source>
        <strain evidence="2">Semi-engorged</strain>
        <tissue evidence="2">Salivary glands</tissue>
    </source>
</reference>